<protein>
    <submittedName>
        <fullName evidence="2">Methyltransferase domain-containing protein</fullName>
    </submittedName>
</protein>
<organism evidence="2 3">
    <name type="scientific">Peribacillus psychrosaccharolyticus</name>
    <name type="common">Bacillus psychrosaccharolyticus</name>
    <dbReference type="NCBI Taxonomy" id="1407"/>
    <lineage>
        <taxon>Bacteria</taxon>
        <taxon>Bacillati</taxon>
        <taxon>Bacillota</taxon>
        <taxon>Bacilli</taxon>
        <taxon>Bacillales</taxon>
        <taxon>Bacillaceae</taxon>
        <taxon>Peribacillus</taxon>
    </lineage>
</organism>
<keyword evidence="2" id="KW-0808">Transferase</keyword>
<evidence type="ECO:0000313" key="3">
    <source>
        <dbReference type="Proteomes" id="UP000595254"/>
    </source>
</evidence>
<dbReference type="CDD" id="cd02440">
    <property type="entry name" value="AdoMet_MTases"/>
    <property type="match status" value="1"/>
</dbReference>
<dbReference type="GO" id="GO:0008168">
    <property type="term" value="F:methyltransferase activity"/>
    <property type="evidence" value="ECO:0007669"/>
    <property type="project" value="UniProtKB-KW"/>
</dbReference>
<keyword evidence="2" id="KW-0489">Methyltransferase</keyword>
<dbReference type="Pfam" id="PF13649">
    <property type="entry name" value="Methyltransf_25"/>
    <property type="match status" value="1"/>
</dbReference>
<dbReference type="Proteomes" id="UP000595254">
    <property type="component" value="Chromosome"/>
</dbReference>
<dbReference type="InterPro" id="IPR029063">
    <property type="entry name" value="SAM-dependent_MTases_sf"/>
</dbReference>
<dbReference type="KEGG" id="ppsr:I6J18_01795"/>
<reference evidence="2 3" key="1">
    <citation type="submission" date="2021-01" db="EMBL/GenBank/DDBJ databases">
        <title>FDA dAtabase for Regulatory Grade micrObial Sequences (FDA-ARGOS): Supporting development and validation of Infectious Disease Dx tests.</title>
        <authorList>
            <person name="Nelson B."/>
            <person name="Plummer A."/>
            <person name="Tallon L."/>
            <person name="Sadzewicz L."/>
            <person name="Zhao X."/>
            <person name="Boylan J."/>
            <person name="Ott S."/>
            <person name="Bowen H."/>
            <person name="Vavikolanu K."/>
            <person name="Mehta A."/>
            <person name="Aluvathingal J."/>
            <person name="Nadendla S."/>
            <person name="Myers T."/>
            <person name="Yan Y."/>
            <person name="Sichtig H."/>
        </authorList>
    </citation>
    <scope>NUCLEOTIDE SEQUENCE [LARGE SCALE GENOMIC DNA]</scope>
    <source>
        <strain evidence="2 3">FDAARGOS_1161</strain>
    </source>
</reference>
<evidence type="ECO:0000313" key="2">
    <source>
        <dbReference type="EMBL" id="QQT00693.1"/>
    </source>
</evidence>
<dbReference type="RefSeq" id="WP_040376398.1">
    <property type="nucleotide sequence ID" value="NZ_CP068053.1"/>
</dbReference>
<accession>A0A974NMZ1</accession>
<dbReference type="GO" id="GO:0032259">
    <property type="term" value="P:methylation"/>
    <property type="evidence" value="ECO:0007669"/>
    <property type="project" value="UniProtKB-KW"/>
</dbReference>
<evidence type="ECO:0000259" key="1">
    <source>
        <dbReference type="Pfam" id="PF13649"/>
    </source>
</evidence>
<feature type="domain" description="Methyltransferase" evidence="1">
    <location>
        <begin position="78"/>
        <end position="164"/>
    </location>
</feature>
<dbReference type="SUPFAM" id="SSF53335">
    <property type="entry name" value="S-adenosyl-L-methionine-dependent methyltransferases"/>
    <property type="match status" value="1"/>
</dbReference>
<sequence>MEENLFKQQVWKTAWNHDPNTSLRIMQRLGQGDFQAEEFIKWAKSYDKNSFSYEGRQRSNRILTWIENQVGSFKDMAVLDIGAASGVFSIPFVEKGAKVTAIEPSPDLAIMLKNNAKHYSVQVEVIQKPFEVISTDKHNQSYDLVFASMCPAIKDWDMVEKALSCAKKYCYISMMAGPKENHLMDELLPNIGLKPREIGSSDMAYLQQLLYLRGYSYQTLIEKQMKTVKIDVDSAVDNLTDWFIEYGIPLEEKLLRKSEEYLRETYEDEISLRMGGRFGKVLVHLED</sequence>
<dbReference type="Gene3D" id="3.40.50.150">
    <property type="entry name" value="Vaccinia Virus protein VP39"/>
    <property type="match status" value="1"/>
</dbReference>
<dbReference type="InterPro" id="IPR041698">
    <property type="entry name" value="Methyltransf_25"/>
</dbReference>
<gene>
    <name evidence="2" type="ORF">I6J18_01795</name>
</gene>
<name>A0A974NMZ1_PERPY</name>
<dbReference type="EMBL" id="CP068053">
    <property type="protein sequence ID" value="QQT00693.1"/>
    <property type="molecule type" value="Genomic_DNA"/>
</dbReference>
<proteinExistence type="predicted"/>
<keyword evidence="3" id="KW-1185">Reference proteome</keyword>
<dbReference type="AlphaFoldDB" id="A0A974NMZ1"/>